<reference evidence="3 4" key="1">
    <citation type="submission" date="2018-04" db="EMBL/GenBank/DDBJ databases">
        <title>Brenneria corticis sp.nov.</title>
        <authorList>
            <person name="Li Y."/>
        </authorList>
    </citation>
    <scope>NUCLEOTIDE SEQUENCE [LARGE SCALE GENOMIC DNA]</scope>
    <source>
        <strain evidence="3 4">CFCC 11842</strain>
    </source>
</reference>
<dbReference type="EMBL" id="QDKH01000034">
    <property type="protein sequence ID" value="PWC10782.1"/>
    <property type="molecule type" value="Genomic_DNA"/>
</dbReference>
<gene>
    <name evidence="3" type="ORF">DDT56_21080</name>
</gene>
<name>A0A2U1TN54_9GAMM</name>
<evidence type="ECO:0000256" key="1">
    <source>
        <dbReference type="SAM" id="MobiDB-lite"/>
    </source>
</evidence>
<dbReference type="RefSeq" id="WP_136168331.1">
    <property type="nucleotide sequence ID" value="NZ_KZ819096.1"/>
</dbReference>
<keyword evidence="4" id="KW-1185">Reference proteome</keyword>
<dbReference type="AlphaFoldDB" id="A0A2U1TN54"/>
<dbReference type="InterPro" id="IPR048851">
    <property type="entry name" value="PaaA2_dom"/>
</dbReference>
<evidence type="ECO:0000313" key="4">
    <source>
        <dbReference type="Proteomes" id="UP000296159"/>
    </source>
</evidence>
<feature type="domain" description="Stability determinant" evidence="2">
    <location>
        <begin position="103"/>
        <end position="132"/>
    </location>
</feature>
<feature type="region of interest" description="Disordered" evidence="1">
    <location>
        <begin position="73"/>
        <end position="101"/>
    </location>
</feature>
<protein>
    <recommendedName>
        <fullName evidence="2">Stability determinant domain-containing protein</fullName>
    </recommendedName>
</protein>
<sequence length="148" mass="16099">MQSMTIEQLRVANSSGGIAGVTLKGQGGSFIVHVATRNGASAVLVTARNHEPRRFGNPISALNTLRNVGITTGNFDASEWNPEEKNNTPGNHGRSEAMRKAHQAAAYTEWLASEIQDAIDDPRSDIPHEQVMDRMEARIARHKNGQAD</sequence>
<evidence type="ECO:0000259" key="2">
    <source>
        <dbReference type="Pfam" id="PF21217"/>
    </source>
</evidence>
<accession>A0A2U1TN54</accession>
<dbReference type="Proteomes" id="UP000296159">
    <property type="component" value="Unassembled WGS sequence"/>
</dbReference>
<proteinExistence type="predicted"/>
<dbReference type="Pfam" id="PF21217">
    <property type="entry name" value="PaaA2"/>
    <property type="match status" value="1"/>
</dbReference>
<dbReference type="Gene3D" id="6.20.450.20">
    <property type="match status" value="1"/>
</dbReference>
<evidence type="ECO:0000313" key="3">
    <source>
        <dbReference type="EMBL" id="PWC10782.1"/>
    </source>
</evidence>
<comment type="caution">
    <text evidence="3">The sequence shown here is derived from an EMBL/GenBank/DDBJ whole genome shotgun (WGS) entry which is preliminary data.</text>
</comment>
<organism evidence="3 4">
    <name type="scientific">Brenneria corticis</name>
    <dbReference type="NCBI Taxonomy" id="2173106"/>
    <lineage>
        <taxon>Bacteria</taxon>
        <taxon>Pseudomonadati</taxon>
        <taxon>Pseudomonadota</taxon>
        <taxon>Gammaproteobacteria</taxon>
        <taxon>Enterobacterales</taxon>
        <taxon>Pectobacteriaceae</taxon>
        <taxon>Brenneria</taxon>
    </lineage>
</organism>